<dbReference type="PROSITE" id="PS50943">
    <property type="entry name" value="HTH_CROC1"/>
    <property type="match status" value="1"/>
</dbReference>
<comment type="caution">
    <text evidence="2">The sequence shown here is derived from an EMBL/GenBank/DDBJ whole genome shotgun (WGS) entry which is preliminary data.</text>
</comment>
<dbReference type="InterPro" id="IPR001387">
    <property type="entry name" value="Cro/C1-type_HTH"/>
</dbReference>
<feature type="domain" description="HTH cro/C1-type" evidence="1">
    <location>
        <begin position="25"/>
        <end position="69"/>
    </location>
</feature>
<proteinExistence type="predicted"/>
<dbReference type="Pfam" id="PF13443">
    <property type="entry name" value="HTH_26"/>
    <property type="match status" value="1"/>
</dbReference>
<sequence>MKNNSERISILRENIQFGLYQHKETKASLSRKTGITRATIYKILDGKVDRVQNSTVERIANFFGTTCYIIQNESLEEHTLRASAVCLDGNKNPIAVPVLNEKEFIEKRDHYIGALVVEYPITYHFSEGDNVVAVRVEEILSNYYTRGNCLIIDRVNHEEKGLKRLVLRKDVLHVLALYDGLESDDFLLGSIIEERYRV</sequence>
<keyword evidence="3" id="KW-1185">Reference proteome</keyword>
<reference evidence="3" key="1">
    <citation type="journal article" date="2019" name="Int. J. Syst. Evol. Microbiol.">
        <title>The Global Catalogue of Microorganisms (GCM) 10K type strain sequencing project: providing services to taxonomists for standard genome sequencing and annotation.</title>
        <authorList>
            <consortium name="The Broad Institute Genomics Platform"/>
            <consortium name="The Broad Institute Genome Sequencing Center for Infectious Disease"/>
            <person name="Wu L."/>
            <person name="Ma J."/>
        </authorList>
    </citation>
    <scope>NUCLEOTIDE SEQUENCE [LARGE SCALE GENOMIC DNA]</scope>
    <source>
        <strain evidence="3">CECT 7398</strain>
    </source>
</reference>
<organism evidence="2 3">
    <name type="scientific">Vibrio ostreicida</name>
    <dbReference type="NCBI Taxonomy" id="526588"/>
    <lineage>
        <taxon>Bacteria</taxon>
        <taxon>Pseudomonadati</taxon>
        <taxon>Pseudomonadota</taxon>
        <taxon>Gammaproteobacteria</taxon>
        <taxon>Vibrionales</taxon>
        <taxon>Vibrionaceae</taxon>
        <taxon>Vibrio</taxon>
    </lineage>
</organism>
<evidence type="ECO:0000313" key="3">
    <source>
        <dbReference type="Proteomes" id="UP001238540"/>
    </source>
</evidence>
<dbReference type="RefSeq" id="WP_076589522.1">
    <property type="nucleotide sequence ID" value="NZ_JABEYA020000009.1"/>
</dbReference>
<name>A0ABT8BP49_9VIBR</name>
<dbReference type="Proteomes" id="UP001238540">
    <property type="component" value="Unassembled WGS sequence"/>
</dbReference>
<dbReference type="Gene3D" id="1.10.260.40">
    <property type="entry name" value="lambda repressor-like DNA-binding domains"/>
    <property type="match status" value="1"/>
</dbReference>
<dbReference type="EMBL" id="JAUFQC010000001">
    <property type="protein sequence ID" value="MDN3608226.1"/>
    <property type="molecule type" value="Genomic_DNA"/>
</dbReference>
<accession>A0ABT8BP49</accession>
<dbReference type="InterPro" id="IPR010982">
    <property type="entry name" value="Lambda_DNA-bd_dom_sf"/>
</dbReference>
<protein>
    <submittedName>
        <fullName evidence="2">Helix-turn-helix transcriptional regulator</fullName>
    </submittedName>
</protein>
<gene>
    <name evidence="2" type="ORF">QWZ16_00260</name>
</gene>
<evidence type="ECO:0000313" key="2">
    <source>
        <dbReference type="EMBL" id="MDN3608226.1"/>
    </source>
</evidence>
<evidence type="ECO:0000259" key="1">
    <source>
        <dbReference type="PROSITE" id="PS50943"/>
    </source>
</evidence>
<dbReference type="SUPFAM" id="SSF47413">
    <property type="entry name" value="lambda repressor-like DNA-binding domains"/>
    <property type="match status" value="1"/>
</dbReference>